<dbReference type="EMBL" id="CADCXU010011733">
    <property type="protein sequence ID" value="CAB0001899.1"/>
    <property type="molecule type" value="Genomic_DNA"/>
</dbReference>
<keyword evidence="2" id="KW-1185">Reference proteome</keyword>
<dbReference type="AlphaFoldDB" id="A0A6H5GJU0"/>
<organism evidence="1 2">
    <name type="scientific">Nesidiocoris tenuis</name>
    <dbReference type="NCBI Taxonomy" id="355587"/>
    <lineage>
        <taxon>Eukaryota</taxon>
        <taxon>Metazoa</taxon>
        <taxon>Ecdysozoa</taxon>
        <taxon>Arthropoda</taxon>
        <taxon>Hexapoda</taxon>
        <taxon>Insecta</taxon>
        <taxon>Pterygota</taxon>
        <taxon>Neoptera</taxon>
        <taxon>Paraneoptera</taxon>
        <taxon>Hemiptera</taxon>
        <taxon>Heteroptera</taxon>
        <taxon>Panheteroptera</taxon>
        <taxon>Cimicomorpha</taxon>
        <taxon>Miridae</taxon>
        <taxon>Dicyphina</taxon>
        <taxon>Nesidiocoris</taxon>
    </lineage>
</organism>
<evidence type="ECO:0000313" key="2">
    <source>
        <dbReference type="Proteomes" id="UP000479000"/>
    </source>
</evidence>
<accession>A0A6H5GJU0</accession>
<protein>
    <submittedName>
        <fullName evidence="1">Uncharacterized protein</fullName>
    </submittedName>
</protein>
<proteinExistence type="predicted"/>
<name>A0A6H5GJU0_9HEMI</name>
<evidence type="ECO:0000313" key="1">
    <source>
        <dbReference type="EMBL" id="CAB0001899.1"/>
    </source>
</evidence>
<gene>
    <name evidence="1" type="ORF">NTEN_LOCUS7686</name>
</gene>
<dbReference type="Proteomes" id="UP000479000">
    <property type="component" value="Unassembled WGS sequence"/>
</dbReference>
<reference evidence="1 2" key="1">
    <citation type="submission" date="2020-02" db="EMBL/GenBank/DDBJ databases">
        <authorList>
            <person name="Ferguson B K."/>
        </authorList>
    </citation>
    <scope>NUCLEOTIDE SEQUENCE [LARGE SCALE GENOMIC DNA]</scope>
</reference>
<sequence>MGKALLRPGSTTTLEAPHFAKEDEPVTPIIRAKKFTELRPRQDRTGIGIESGFMLWGAHRQCTSSNPSLTYFNPSMHPPLRSAVNAANGFDWQFFPHRRSSSSICRTESCYTYLYYIEMKMVLIVKGAISDTRWTESHGTGHPNHVYPDAMVATGQSQLRRFQRHSINRNQGFTAGPRIQLITRASSPRKLFWGRAFHKSSADAEDWKEMINLLTPPMKFGNVLSKYLSIFPEPQLEQDEKFY</sequence>